<evidence type="ECO:0000256" key="1">
    <source>
        <dbReference type="ARBA" id="ARBA00022679"/>
    </source>
</evidence>
<gene>
    <name evidence="4" type="ORF">C8D89_105218</name>
</gene>
<dbReference type="EMBL" id="QEKW01000005">
    <property type="protein sequence ID" value="PVZ10142.1"/>
    <property type="molecule type" value="Genomic_DNA"/>
</dbReference>
<dbReference type="PANTHER" id="PTHR43877">
    <property type="entry name" value="AMINOALKYLPHOSPHONATE N-ACETYLTRANSFERASE-RELATED-RELATED"/>
    <property type="match status" value="1"/>
</dbReference>
<dbReference type="AlphaFoldDB" id="A0A2U1FD88"/>
<protein>
    <submittedName>
        <fullName evidence="4">Ribosomal protein S18 acetylase RimI-like enzyme</fullName>
    </submittedName>
</protein>
<proteinExistence type="predicted"/>
<keyword evidence="1" id="KW-0808">Transferase</keyword>
<evidence type="ECO:0000256" key="2">
    <source>
        <dbReference type="ARBA" id="ARBA00023315"/>
    </source>
</evidence>
<dbReference type="Proteomes" id="UP000245639">
    <property type="component" value="Unassembled WGS sequence"/>
</dbReference>
<keyword evidence="2" id="KW-0012">Acyltransferase</keyword>
<dbReference type="InterPro" id="IPR016181">
    <property type="entry name" value="Acyl_CoA_acyltransferase"/>
</dbReference>
<sequence length="151" mass="16606">MGEVRRGGVDDAPVVAALLHDFNTEFDTPTPGAAVLTERLRTLLARDDLVALLHGDPPDALAVVSFRPNVWFDAPVALLDELYVRPDLRGRRIGHALIEAVEALVAARGGRVVEVNVDGEDVDARRFYVAHGYSHTEPGATEPSYYYVKEW</sequence>
<dbReference type="InterPro" id="IPR050832">
    <property type="entry name" value="Bact_Acetyltransf"/>
</dbReference>
<dbReference type="GO" id="GO:0005840">
    <property type="term" value="C:ribosome"/>
    <property type="evidence" value="ECO:0007669"/>
    <property type="project" value="UniProtKB-KW"/>
</dbReference>
<organism evidence="4 5">
    <name type="scientific">Actinomycetospora cinnamomea</name>
    <dbReference type="NCBI Taxonomy" id="663609"/>
    <lineage>
        <taxon>Bacteria</taxon>
        <taxon>Bacillati</taxon>
        <taxon>Actinomycetota</taxon>
        <taxon>Actinomycetes</taxon>
        <taxon>Pseudonocardiales</taxon>
        <taxon>Pseudonocardiaceae</taxon>
        <taxon>Actinomycetospora</taxon>
    </lineage>
</organism>
<feature type="domain" description="N-acetyltransferase" evidence="3">
    <location>
        <begin position="2"/>
        <end position="151"/>
    </location>
</feature>
<dbReference type="SUPFAM" id="SSF55729">
    <property type="entry name" value="Acyl-CoA N-acyltransferases (Nat)"/>
    <property type="match status" value="1"/>
</dbReference>
<dbReference type="Pfam" id="PF00583">
    <property type="entry name" value="Acetyltransf_1"/>
    <property type="match status" value="1"/>
</dbReference>
<dbReference type="RefSeq" id="WP_116708384.1">
    <property type="nucleotide sequence ID" value="NZ_QEKW01000005.1"/>
</dbReference>
<keyword evidence="5" id="KW-1185">Reference proteome</keyword>
<dbReference type="PROSITE" id="PS51186">
    <property type="entry name" value="GNAT"/>
    <property type="match status" value="1"/>
</dbReference>
<comment type="caution">
    <text evidence="4">The sequence shown here is derived from an EMBL/GenBank/DDBJ whole genome shotgun (WGS) entry which is preliminary data.</text>
</comment>
<dbReference type="CDD" id="cd04301">
    <property type="entry name" value="NAT_SF"/>
    <property type="match status" value="1"/>
</dbReference>
<dbReference type="Gene3D" id="3.40.630.30">
    <property type="match status" value="1"/>
</dbReference>
<dbReference type="InterPro" id="IPR000182">
    <property type="entry name" value="GNAT_dom"/>
</dbReference>
<keyword evidence="4" id="KW-0689">Ribosomal protein</keyword>
<dbReference type="OrthoDB" id="9805924at2"/>
<keyword evidence="4" id="KW-0687">Ribonucleoprotein</keyword>
<evidence type="ECO:0000313" key="4">
    <source>
        <dbReference type="EMBL" id="PVZ10142.1"/>
    </source>
</evidence>
<evidence type="ECO:0000313" key="5">
    <source>
        <dbReference type="Proteomes" id="UP000245639"/>
    </source>
</evidence>
<dbReference type="PANTHER" id="PTHR43877:SF2">
    <property type="entry name" value="AMINOALKYLPHOSPHONATE N-ACETYLTRANSFERASE-RELATED"/>
    <property type="match status" value="1"/>
</dbReference>
<accession>A0A2U1FD88</accession>
<name>A0A2U1FD88_9PSEU</name>
<evidence type="ECO:0000259" key="3">
    <source>
        <dbReference type="PROSITE" id="PS51186"/>
    </source>
</evidence>
<dbReference type="GO" id="GO:0016747">
    <property type="term" value="F:acyltransferase activity, transferring groups other than amino-acyl groups"/>
    <property type="evidence" value="ECO:0007669"/>
    <property type="project" value="InterPro"/>
</dbReference>
<reference evidence="4 5" key="1">
    <citation type="submission" date="2018-04" db="EMBL/GenBank/DDBJ databases">
        <title>Genomic Encyclopedia of Type Strains, Phase IV (KMG-IV): sequencing the most valuable type-strain genomes for metagenomic binning, comparative biology and taxonomic classification.</title>
        <authorList>
            <person name="Goeker M."/>
        </authorList>
    </citation>
    <scope>NUCLEOTIDE SEQUENCE [LARGE SCALE GENOMIC DNA]</scope>
    <source>
        <strain evidence="4 5">DSM 45771</strain>
    </source>
</reference>